<organism evidence="13 14">
    <name type="scientific">Trichosporon asahii var. asahii (strain CBS 8904)</name>
    <name type="common">Yeast</name>
    <dbReference type="NCBI Taxonomy" id="1220162"/>
    <lineage>
        <taxon>Eukaryota</taxon>
        <taxon>Fungi</taxon>
        <taxon>Dikarya</taxon>
        <taxon>Basidiomycota</taxon>
        <taxon>Agaricomycotina</taxon>
        <taxon>Tremellomycetes</taxon>
        <taxon>Trichosporonales</taxon>
        <taxon>Trichosporonaceae</taxon>
        <taxon>Trichosporon</taxon>
    </lineage>
</organism>
<dbReference type="PANTHER" id="PTHR11851:SF209">
    <property type="entry name" value="CYTOCHROME B-C1 COMPLEX SUBUNIT 2, MITOCHONDRIAL"/>
    <property type="match status" value="1"/>
</dbReference>
<dbReference type="EMBL" id="AMBO01000334">
    <property type="protein sequence ID" value="EKD00692.1"/>
    <property type="molecule type" value="Genomic_DNA"/>
</dbReference>
<keyword evidence="6" id="KW-0249">Electron transport</keyword>
<comment type="similarity">
    <text evidence="9">Belongs to the peptidase M16 family. UQCRC2/QCR2 subfamily.</text>
</comment>
<keyword evidence="7" id="KW-0496">Mitochondrion</keyword>
<protein>
    <recommendedName>
        <fullName evidence="10">Cytochrome b-c1 complex subunit 2, mitochondrial</fullName>
    </recommendedName>
</protein>
<evidence type="ECO:0000256" key="1">
    <source>
        <dbReference type="ARBA" id="ARBA00004443"/>
    </source>
</evidence>
<dbReference type="SUPFAM" id="SSF63411">
    <property type="entry name" value="LuxS/MPP-like metallohydrolase"/>
    <property type="match status" value="2"/>
</dbReference>
<dbReference type="Proteomes" id="UP000006757">
    <property type="component" value="Unassembled WGS sequence"/>
</dbReference>
<dbReference type="FunFam" id="3.30.830.10:FF:000039">
    <property type="entry name" value="Ubiquinol-cytochrome c reductase core subunit 2"/>
    <property type="match status" value="1"/>
</dbReference>
<dbReference type="Gene3D" id="3.30.830.10">
    <property type="entry name" value="Metalloenzyme, LuxS/M16 peptidase-like"/>
    <property type="match status" value="2"/>
</dbReference>
<keyword evidence="3" id="KW-0679">Respiratory chain</keyword>
<feature type="domain" description="Peptidase M16 N-terminal" evidence="11">
    <location>
        <begin position="40"/>
        <end position="167"/>
    </location>
</feature>
<name>K1VMU5_TRIAC</name>
<dbReference type="InterPro" id="IPR050361">
    <property type="entry name" value="MPP/UQCRC_Complex"/>
</dbReference>
<evidence type="ECO:0000256" key="2">
    <source>
        <dbReference type="ARBA" id="ARBA00022448"/>
    </source>
</evidence>
<dbReference type="InParanoid" id="K1VMU5"/>
<keyword evidence="2" id="KW-0813">Transport</keyword>
<keyword evidence="8" id="KW-0472">Membrane</keyword>
<evidence type="ECO:0000313" key="14">
    <source>
        <dbReference type="Proteomes" id="UP000006757"/>
    </source>
</evidence>
<keyword evidence="14" id="KW-1185">Reference proteome</keyword>
<gene>
    <name evidence="13" type="ORF">A1Q2_04884</name>
</gene>
<evidence type="ECO:0000256" key="3">
    <source>
        <dbReference type="ARBA" id="ARBA00022660"/>
    </source>
</evidence>
<dbReference type="eggNOG" id="KOG2583">
    <property type="taxonomic scope" value="Eukaryota"/>
</dbReference>
<dbReference type="STRING" id="1220162.K1VMU5"/>
<dbReference type="OrthoDB" id="6369905at2759"/>
<dbReference type="OMA" id="APKFALY"/>
<dbReference type="GO" id="GO:0046872">
    <property type="term" value="F:metal ion binding"/>
    <property type="evidence" value="ECO:0007669"/>
    <property type="project" value="InterPro"/>
</dbReference>
<evidence type="ECO:0000256" key="7">
    <source>
        <dbReference type="ARBA" id="ARBA00023128"/>
    </source>
</evidence>
<evidence type="ECO:0000256" key="4">
    <source>
        <dbReference type="ARBA" id="ARBA00022792"/>
    </source>
</evidence>
<evidence type="ECO:0000256" key="5">
    <source>
        <dbReference type="ARBA" id="ARBA00022946"/>
    </source>
</evidence>
<evidence type="ECO:0000259" key="12">
    <source>
        <dbReference type="Pfam" id="PF05193"/>
    </source>
</evidence>
<dbReference type="HOGENOM" id="CLU_009902_0_1_1"/>
<evidence type="ECO:0000256" key="6">
    <source>
        <dbReference type="ARBA" id="ARBA00022982"/>
    </source>
</evidence>
<proteinExistence type="inferred from homology"/>
<feature type="domain" description="Peptidase M16 C-terminal" evidence="12">
    <location>
        <begin position="174"/>
        <end position="350"/>
    </location>
</feature>
<dbReference type="FunCoup" id="K1VMU5">
    <property type="interactions" value="179"/>
</dbReference>
<keyword evidence="5" id="KW-0809">Transit peptide</keyword>
<reference evidence="13 14" key="1">
    <citation type="journal article" date="2012" name="Eukaryot. Cell">
        <title>Genome sequence of the Trichosporon asahii environmental strain CBS 8904.</title>
        <authorList>
            <person name="Yang R.Y."/>
            <person name="Li H.T."/>
            <person name="Zhu H."/>
            <person name="Zhou G.P."/>
            <person name="Wang M."/>
            <person name="Wang L."/>
        </authorList>
    </citation>
    <scope>NUCLEOTIDE SEQUENCE [LARGE SCALE GENOMIC DNA]</scope>
    <source>
        <strain evidence="13 14">CBS 8904</strain>
    </source>
</reference>
<dbReference type="Pfam" id="PF00675">
    <property type="entry name" value="Peptidase_M16"/>
    <property type="match status" value="1"/>
</dbReference>
<evidence type="ECO:0000256" key="8">
    <source>
        <dbReference type="ARBA" id="ARBA00023136"/>
    </source>
</evidence>
<evidence type="ECO:0000313" key="13">
    <source>
        <dbReference type="EMBL" id="EKD00692.1"/>
    </source>
</evidence>
<dbReference type="InterPro" id="IPR007863">
    <property type="entry name" value="Peptidase_M16_C"/>
</dbReference>
<comment type="subcellular location">
    <subcellularLocation>
        <location evidence="1">Mitochondrion inner membrane</location>
        <topology evidence="1">Peripheral membrane protein</topology>
        <orientation evidence="1">Matrix side</orientation>
    </subcellularLocation>
</comment>
<dbReference type="InterPro" id="IPR011249">
    <property type="entry name" value="Metalloenz_LuxS/M16"/>
</dbReference>
<dbReference type="PANTHER" id="PTHR11851">
    <property type="entry name" value="METALLOPROTEASE"/>
    <property type="match status" value="1"/>
</dbReference>
<accession>K1VMU5</accession>
<dbReference type="Pfam" id="PF05193">
    <property type="entry name" value="Peptidase_M16_C"/>
    <property type="match status" value="1"/>
</dbReference>
<dbReference type="AlphaFoldDB" id="K1VMU5"/>
<sequence>MSFLRARAAPALRRSYATAAGPVEAAGVKVLGIENGLRPATSSVTIVVKGGSRYEPAVGTAHVLKNFAFKTTAEGSALKNVRKTELYGGVLSSGLGREHLYLNAENVFVPLLASVLSSTQFLPWEYSELVLPNVQGEAQAAAACPIAAGIDAAHAVAFRRGLGNSIYASPNSPVTLDNVKQFAQAAFAKNNIAVIGQGISTEALASAVQQSFGSGSAAGGNLSTSPSQYFGGEERLPLDTHSNPSAKPTLVIAYGQQGAETPELAVLPHLLGGESALKWVPGTSPLSKAAAKVPGAQVRSFATGYSDAALFNIVIQAPTNEGVRSVAQEVAQAIKATSNISEEEFSRAIAKARFAEATKLDTAESLIVSTANAVLAGQAPKPHALESLSASAVSKAAGELFKAKPTVVAIGNTHVLPYADELGL</sequence>
<evidence type="ECO:0000256" key="9">
    <source>
        <dbReference type="ARBA" id="ARBA00038146"/>
    </source>
</evidence>
<evidence type="ECO:0000256" key="10">
    <source>
        <dbReference type="ARBA" id="ARBA00040751"/>
    </source>
</evidence>
<comment type="caution">
    <text evidence="13">The sequence shown here is derived from an EMBL/GenBank/DDBJ whole genome shotgun (WGS) entry which is preliminary data.</text>
</comment>
<keyword evidence="4" id="KW-0999">Mitochondrion inner membrane</keyword>
<dbReference type="GO" id="GO:0005743">
    <property type="term" value="C:mitochondrial inner membrane"/>
    <property type="evidence" value="ECO:0007669"/>
    <property type="project" value="UniProtKB-SubCell"/>
</dbReference>
<dbReference type="InterPro" id="IPR011765">
    <property type="entry name" value="Pept_M16_N"/>
</dbReference>
<evidence type="ECO:0000259" key="11">
    <source>
        <dbReference type="Pfam" id="PF00675"/>
    </source>
</evidence>